<dbReference type="HAMAP" id="MF_00238">
    <property type="entry name" value="Cytidyl_kinase_type1"/>
    <property type="match status" value="1"/>
</dbReference>
<keyword evidence="8" id="KW-0963">Cytoplasm</keyword>
<name>A0AAE3TCV3_9BACT</name>
<dbReference type="GO" id="GO:0005524">
    <property type="term" value="F:ATP binding"/>
    <property type="evidence" value="ECO:0007669"/>
    <property type="project" value="UniProtKB-UniRule"/>
</dbReference>
<evidence type="ECO:0000256" key="8">
    <source>
        <dbReference type="HAMAP-Rule" id="MF_00238"/>
    </source>
</evidence>
<dbReference type="EC" id="2.7.4.25" evidence="8"/>
<dbReference type="AlphaFoldDB" id="A0AAE3TCV3"/>
<protein>
    <recommendedName>
        <fullName evidence="8">Cytidylate kinase</fullName>
        <shortName evidence="8">CK</shortName>
        <ecNumber evidence="8">2.7.4.25</ecNumber>
    </recommendedName>
    <alternativeName>
        <fullName evidence="8">Cytidine monophosphate kinase</fullName>
        <shortName evidence="8">CMP kinase</shortName>
    </alternativeName>
</protein>
<dbReference type="CDD" id="cd02020">
    <property type="entry name" value="CMPK"/>
    <property type="match status" value="1"/>
</dbReference>
<dbReference type="Pfam" id="PF02224">
    <property type="entry name" value="Cytidylate_kin"/>
    <property type="match status" value="1"/>
</dbReference>
<comment type="subcellular location">
    <subcellularLocation>
        <location evidence="8">Cytoplasm</location>
    </subcellularLocation>
</comment>
<comment type="similarity">
    <text evidence="1 8">Belongs to the cytidylate kinase family. Type 1 subfamily.</text>
</comment>
<evidence type="ECO:0000256" key="3">
    <source>
        <dbReference type="ARBA" id="ARBA00022741"/>
    </source>
</evidence>
<keyword evidence="4 8" id="KW-0418">Kinase</keyword>
<evidence type="ECO:0000259" key="9">
    <source>
        <dbReference type="Pfam" id="PF02224"/>
    </source>
</evidence>
<feature type="domain" description="Cytidylate kinase" evidence="9">
    <location>
        <begin position="7"/>
        <end position="215"/>
    </location>
</feature>
<dbReference type="RefSeq" id="WP_321534599.1">
    <property type="nucleotide sequence ID" value="NZ_JARGDL010000002.1"/>
</dbReference>
<comment type="catalytic activity">
    <reaction evidence="7 8">
        <text>CMP + ATP = CDP + ADP</text>
        <dbReference type="Rhea" id="RHEA:11600"/>
        <dbReference type="ChEBI" id="CHEBI:30616"/>
        <dbReference type="ChEBI" id="CHEBI:58069"/>
        <dbReference type="ChEBI" id="CHEBI:60377"/>
        <dbReference type="ChEBI" id="CHEBI:456216"/>
        <dbReference type="EC" id="2.7.4.25"/>
    </reaction>
</comment>
<evidence type="ECO:0000256" key="5">
    <source>
        <dbReference type="ARBA" id="ARBA00022840"/>
    </source>
</evidence>
<evidence type="ECO:0000256" key="7">
    <source>
        <dbReference type="ARBA" id="ARBA00048478"/>
    </source>
</evidence>
<comment type="catalytic activity">
    <reaction evidence="6 8">
        <text>dCMP + ATP = dCDP + ADP</text>
        <dbReference type="Rhea" id="RHEA:25094"/>
        <dbReference type="ChEBI" id="CHEBI:30616"/>
        <dbReference type="ChEBI" id="CHEBI:57566"/>
        <dbReference type="ChEBI" id="CHEBI:58593"/>
        <dbReference type="ChEBI" id="CHEBI:456216"/>
        <dbReference type="EC" id="2.7.4.25"/>
    </reaction>
</comment>
<dbReference type="GO" id="GO:0006220">
    <property type="term" value="P:pyrimidine nucleotide metabolic process"/>
    <property type="evidence" value="ECO:0007669"/>
    <property type="project" value="UniProtKB-UniRule"/>
</dbReference>
<dbReference type="SUPFAM" id="SSF52540">
    <property type="entry name" value="P-loop containing nucleoside triphosphate hydrolases"/>
    <property type="match status" value="1"/>
</dbReference>
<evidence type="ECO:0000256" key="1">
    <source>
        <dbReference type="ARBA" id="ARBA00009427"/>
    </source>
</evidence>
<dbReference type="EMBL" id="JARGDL010000002">
    <property type="protein sequence ID" value="MDF1610832.1"/>
    <property type="molecule type" value="Genomic_DNA"/>
</dbReference>
<keyword evidence="3 8" id="KW-0547">Nucleotide-binding</keyword>
<gene>
    <name evidence="8 10" type="primary">cmk</name>
    <name evidence="10" type="ORF">P0M35_01595</name>
</gene>
<dbReference type="GO" id="GO:0015949">
    <property type="term" value="P:nucleobase-containing small molecule interconversion"/>
    <property type="evidence" value="ECO:0007669"/>
    <property type="project" value="TreeGrafter"/>
</dbReference>
<evidence type="ECO:0000313" key="10">
    <source>
        <dbReference type="EMBL" id="MDF1610832.1"/>
    </source>
</evidence>
<evidence type="ECO:0000256" key="2">
    <source>
        <dbReference type="ARBA" id="ARBA00022679"/>
    </source>
</evidence>
<dbReference type="InterPro" id="IPR011994">
    <property type="entry name" value="Cytidylate_kinase_dom"/>
</dbReference>
<evidence type="ECO:0000256" key="6">
    <source>
        <dbReference type="ARBA" id="ARBA00047615"/>
    </source>
</evidence>
<dbReference type="InterPro" id="IPR003136">
    <property type="entry name" value="Cytidylate_kin"/>
</dbReference>
<dbReference type="InterPro" id="IPR027417">
    <property type="entry name" value="P-loop_NTPase"/>
</dbReference>
<keyword evidence="2 8" id="KW-0808">Transferase</keyword>
<comment type="caution">
    <text evidence="10">The sequence shown here is derived from an EMBL/GenBank/DDBJ whole genome shotgun (WGS) entry which is preliminary data.</text>
</comment>
<dbReference type="PANTHER" id="PTHR21299:SF2">
    <property type="entry name" value="CYTIDYLATE KINASE"/>
    <property type="match status" value="1"/>
</dbReference>
<dbReference type="NCBIfam" id="TIGR00017">
    <property type="entry name" value="cmk"/>
    <property type="match status" value="1"/>
</dbReference>
<evidence type="ECO:0000313" key="11">
    <source>
        <dbReference type="Proteomes" id="UP001221302"/>
    </source>
</evidence>
<proteinExistence type="inferred from homology"/>
<dbReference type="PANTHER" id="PTHR21299">
    <property type="entry name" value="CYTIDYLATE KINASE/PANTOATE-BETA-ALANINE LIGASE"/>
    <property type="match status" value="1"/>
</dbReference>
<dbReference type="GO" id="GO:0036431">
    <property type="term" value="F:dCMP kinase activity"/>
    <property type="evidence" value="ECO:0007669"/>
    <property type="project" value="InterPro"/>
</dbReference>
<organism evidence="10 11">
    <name type="scientific">Stygiobacter electus</name>
    <dbReference type="NCBI Taxonomy" id="3032292"/>
    <lineage>
        <taxon>Bacteria</taxon>
        <taxon>Pseudomonadati</taxon>
        <taxon>Ignavibacteriota</taxon>
        <taxon>Ignavibacteria</taxon>
        <taxon>Ignavibacteriales</taxon>
        <taxon>Melioribacteraceae</taxon>
        <taxon>Stygiobacter</taxon>
    </lineage>
</organism>
<keyword evidence="11" id="KW-1185">Reference proteome</keyword>
<keyword evidence="5 8" id="KW-0067">ATP-binding</keyword>
<feature type="binding site" evidence="8">
    <location>
        <begin position="11"/>
        <end position="19"/>
    </location>
    <ligand>
        <name>ATP</name>
        <dbReference type="ChEBI" id="CHEBI:30616"/>
    </ligand>
</feature>
<reference evidence="10" key="1">
    <citation type="submission" date="2023-03" db="EMBL/GenBank/DDBJ databases">
        <title>Stygiobacter electus gen. nov., sp. nov., facultatively anaerobic thermotolerant bacterium of the class Ignavibacteria from a well of Yessentuki mineral water deposit.</title>
        <authorList>
            <person name="Podosokorskaya O.A."/>
            <person name="Elcheninov A.G."/>
            <person name="Petrova N.F."/>
            <person name="Zavarzina D.G."/>
            <person name="Kublanov I.V."/>
            <person name="Merkel A.Y."/>
        </authorList>
    </citation>
    <scope>NUCLEOTIDE SEQUENCE</scope>
    <source>
        <strain evidence="10">09-Me</strain>
    </source>
</reference>
<accession>A0AAE3TCV3</accession>
<dbReference type="Proteomes" id="UP001221302">
    <property type="component" value="Unassembled WGS sequence"/>
</dbReference>
<dbReference type="GO" id="GO:0005829">
    <property type="term" value="C:cytosol"/>
    <property type="evidence" value="ECO:0007669"/>
    <property type="project" value="TreeGrafter"/>
</dbReference>
<dbReference type="Gene3D" id="3.40.50.300">
    <property type="entry name" value="P-loop containing nucleotide triphosphate hydrolases"/>
    <property type="match status" value="1"/>
</dbReference>
<sequence length="227" mass="25392">MSKKIIIAIDGPAGSGKSTAAKNLAKKLGFTYLDTGAMYRAITFLALRSGVSDNRDKIIEIARNSNLTLKTDNGLTRVFSNDEELTDFIRTPEVNSKVSEVSVIPEVRTEMVKIQKRIGEKGNVVAEGRDVTTVVYPNADIKIFLTATIDERAKRRFKEFQAQNQSITLEEVKANLEKRDKIDSSREVSPLRQAPDAFVFDNTGLTPEEDLEFLYNKIIEVIKKSDC</sequence>
<evidence type="ECO:0000256" key="4">
    <source>
        <dbReference type="ARBA" id="ARBA00022777"/>
    </source>
</evidence>